<keyword evidence="3" id="KW-1185">Reference proteome</keyword>
<dbReference type="InterPro" id="IPR052516">
    <property type="entry name" value="N-heterocyclic_Hydroxylase"/>
</dbReference>
<dbReference type="Gene3D" id="3.30.365.10">
    <property type="entry name" value="Aldehyde oxidase/xanthine dehydrogenase, molybdopterin binding domain"/>
    <property type="match status" value="4"/>
</dbReference>
<dbReference type="Gene3D" id="3.90.1170.50">
    <property type="entry name" value="Aldehyde oxidase/xanthine dehydrogenase, a/b hammerhead"/>
    <property type="match status" value="1"/>
</dbReference>
<dbReference type="InterPro" id="IPR000674">
    <property type="entry name" value="Ald_Oxase/Xan_DH_a/b"/>
</dbReference>
<protein>
    <submittedName>
        <fullName evidence="2">Xanthine dehydrogenase family protein molybdopterin-binding subunit</fullName>
    </submittedName>
</protein>
<dbReference type="PROSITE" id="PS51318">
    <property type="entry name" value="TAT"/>
    <property type="match status" value="1"/>
</dbReference>
<dbReference type="InterPro" id="IPR012368">
    <property type="entry name" value="OxRdtase_Mopterin-bd_su_IorB"/>
</dbReference>
<dbReference type="InterPro" id="IPR006311">
    <property type="entry name" value="TAT_signal"/>
</dbReference>
<name>A0ABS4ADB1_9PROT</name>
<proteinExistence type="predicted"/>
<organism evidence="2 3">
    <name type="scientific">Pararoseomonas baculiformis</name>
    <dbReference type="NCBI Taxonomy" id="2820812"/>
    <lineage>
        <taxon>Bacteria</taxon>
        <taxon>Pseudomonadati</taxon>
        <taxon>Pseudomonadota</taxon>
        <taxon>Alphaproteobacteria</taxon>
        <taxon>Acetobacterales</taxon>
        <taxon>Acetobacteraceae</taxon>
        <taxon>Pararoseomonas</taxon>
    </lineage>
</organism>
<dbReference type="SUPFAM" id="SSF56003">
    <property type="entry name" value="Molybdenum cofactor-binding domain"/>
    <property type="match status" value="2"/>
</dbReference>
<dbReference type="Pfam" id="PF02738">
    <property type="entry name" value="MoCoBD_1"/>
    <property type="match status" value="1"/>
</dbReference>
<dbReference type="EMBL" id="JAGIZB010000006">
    <property type="protein sequence ID" value="MBP0444836.1"/>
    <property type="molecule type" value="Genomic_DNA"/>
</dbReference>
<dbReference type="Proteomes" id="UP000681594">
    <property type="component" value="Unassembled WGS sequence"/>
</dbReference>
<feature type="domain" description="Aldehyde oxidase/xanthine dehydrogenase a/b hammerhead" evidence="1">
    <location>
        <begin position="216"/>
        <end position="294"/>
    </location>
</feature>
<reference evidence="2 3" key="1">
    <citation type="submission" date="2021-03" db="EMBL/GenBank/DDBJ databases">
        <authorList>
            <person name="So Y."/>
        </authorList>
    </citation>
    <scope>NUCLEOTIDE SEQUENCE [LARGE SCALE GENOMIC DNA]</scope>
    <source>
        <strain evidence="2 3">SSH11</strain>
    </source>
</reference>
<dbReference type="PIRSF" id="PIRSF036389">
    <property type="entry name" value="IOR_B"/>
    <property type="match status" value="1"/>
</dbReference>
<dbReference type="InterPro" id="IPR037165">
    <property type="entry name" value="AldOxase/xan_DH_Mopterin-bd_sf"/>
</dbReference>
<dbReference type="SMART" id="SM01008">
    <property type="entry name" value="Ald_Xan_dh_C"/>
    <property type="match status" value="1"/>
</dbReference>
<dbReference type="Pfam" id="PF20256">
    <property type="entry name" value="MoCoBD_2"/>
    <property type="match status" value="2"/>
</dbReference>
<dbReference type="InterPro" id="IPR046867">
    <property type="entry name" value="AldOxase/xan_DH_MoCoBD2"/>
</dbReference>
<comment type="caution">
    <text evidence="2">The sequence shown here is derived from an EMBL/GenBank/DDBJ whole genome shotgun (WGS) entry which is preliminary data.</text>
</comment>
<evidence type="ECO:0000313" key="3">
    <source>
        <dbReference type="Proteomes" id="UP000681594"/>
    </source>
</evidence>
<gene>
    <name evidence="2" type="ORF">J8J14_08570</name>
</gene>
<dbReference type="PANTHER" id="PTHR47495">
    <property type="entry name" value="ALDEHYDE DEHYDROGENASE"/>
    <property type="match status" value="1"/>
</dbReference>
<sequence>MTSMASRRAFLGAGGSLVIGFALGGRALAQGQAPAPAGPSAPAGGPAVHKSVALDEVDGFLAIGADGKVTLFSGKVDLGTGIRTALTQMAAEELDVPVERITFVQGDTALTPDQGPTYGSLSIQNGGMQIRQAAATARRQLVTAAAQRLGVPAAELVVEDGTVRPRSGGQGLGYGELIGDRNFSLKVDKDIVTKDPANFRVVGKSVQRLDIPDKTTGRFTYMHDFRVDGMLHGRVVRPPGLQAQLQQVDESSVRNIPGLVKVVREGNFVGVVAQTEWGAIRAAQDLKLTWSNWEGLPEQSRLWEHVRATPVAKDDVTSNVGNAGEALGQGAKRLNATYDFAIHTHGSLGPSCAVAEIRDGLLTCWTASQMTHNLRKQLAAMMRMPEEKVRCIYLEGSGCYGRNGHEDATGDAALLSRAVEGRPVRVQWMRQDEHGWDPKGPPTLIDLRGAIDANGNITAWQSEFFIPQGAAGNVALVPAELAGLPHEESMAPGNIIQNSALPYSVPNVHTVCHRLENTLFKPSWIRTPGRMQNTYANECFLDELAAEAGADPMEFRLRHLKDERGLELMRRLAVLSRWESRPSPRRDAGASNGGGTATGRGVSYVKYELNRTYVGAVAEVEVDRGSGDIRVKRFFVVHDCGQVINPDGVRNQIEGNVLHTISRTLKEELTWDRSMVTSLDWGSYPVITFPEVPEIVMELLDRPGERPWGAGEPSAAVIPSAISNAVFDATGVRLRSVPFTPPRVKAALQQAS</sequence>
<dbReference type="InterPro" id="IPR008274">
    <property type="entry name" value="AldOxase/xan_DH_MoCoBD1"/>
</dbReference>
<evidence type="ECO:0000259" key="1">
    <source>
        <dbReference type="SMART" id="SM01008"/>
    </source>
</evidence>
<accession>A0ABS4ADB1</accession>
<evidence type="ECO:0000313" key="2">
    <source>
        <dbReference type="EMBL" id="MBP0444836.1"/>
    </source>
</evidence>
<dbReference type="PANTHER" id="PTHR47495:SF1">
    <property type="entry name" value="BLL3820 PROTEIN"/>
    <property type="match status" value="1"/>
</dbReference>